<name>A0A7W5UGT8_9BACT</name>
<gene>
    <name evidence="4" type="ORF">FHS60_000082</name>
</gene>
<dbReference type="AlphaFoldDB" id="A0A7W5UGT8"/>
<dbReference type="SUPFAM" id="SSF51445">
    <property type="entry name" value="(Trans)glycosidases"/>
    <property type="match status" value="1"/>
</dbReference>
<evidence type="ECO:0000256" key="2">
    <source>
        <dbReference type="ARBA" id="ARBA00023295"/>
    </source>
</evidence>
<dbReference type="Gene3D" id="2.60.40.10">
    <property type="entry name" value="Immunoglobulins"/>
    <property type="match status" value="1"/>
</dbReference>
<dbReference type="GO" id="GO:0016798">
    <property type="term" value="F:hydrolase activity, acting on glycosyl bonds"/>
    <property type="evidence" value="ECO:0007669"/>
    <property type="project" value="UniProtKB-KW"/>
</dbReference>
<evidence type="ECO:0000313" key="5">
    <source>
        <dbReference type="Proteomes" id="UP000541425"/>
    </source>
</evidence>
<dbReference type="InterPro" id="IPR019492">
    <property type="entry name" value="Cyclo-malto-dextrinase_C"/>
</dbReference>
<dbReference type="Pfam" id="PF09087">
    <property type="entry name" value="Cyc-maltodext_N"/>
    <property type="match status" value="1"/>
</dbReference>
<accession>A0A7W5UGT8</accession>
<dbReference type="InterPro" id="IPR013780">
    <property type="entry name" value="Glyco_hydro_b"/>
</dbReference>
<protein>
    <submittedName>
        <fullName evidence="4">Glycosidase</fullName>
    </submittedName>
</protein>
<dbReference type="Pfam" id="PF10438">
    <property type="entry name" value="Cyc-maltodext_C"/>
    <property type="match status" value="1"/>
</dbReference>
<dbReference type="InterPro" id="IPR015171">
    <property type="entry name" value="Cyc-maltodext_N"/>
</dbReference>
<evidence type="ECO:0000313" key="4">
    <source>
        <dbReference type="EMBL" id="MBB3701640.1"/>
    </source>
</evidence>
<dbReference type="SUPFAM" id="SSF51011">
    <property type="entry name" value="Glycosyl hydrolase domain"/>
    <property type="match status" value="1"/>
</dbReference>
<reference evidence="4 5" key="1">
    <citation type="submission" date="2020-08" db="EMBL/GenBank/DDBJ databases">
        <title>Genomic Encyclopedia of Type Strains, Phase IV (KMG-IV): sequencing the most valuable type-strain genomes for metagenomic binning, comparative biology and taxonomic classification.</title>
        <authorList>
            <person name="Goeker M."/>
        </authorList>
    </citation>
    <scope>NUCLEOTIDE SEQUENCE [LARGE SCALE GENOMIC DNA]</scope>
    <source>
        <strain evidence="4 5">DSM 22548</strain>
    </source>
</reference>
<dbReference type="SUPFAM" id="SSF81296">
    <property type="entry name" value="E set domains"/>
    <property type="match status" value="1"/>
</dbReference>
<evidence type="ECO:0000256" key="1">
    <source>
        <dbReference type="ARBA" id="ARBA00022801"/>
    </source>
</evidence>
<comment type="caution">
    <text evidence="4">The sequence shown here is derived from an EMBL/GenBank/DDBJ whole genome shotgun (WGS) entry which is preliminary data.</text>
</comment>
<dbReference type="CDD" id="cd11340">
    <property type="entry name" value="AmyAc_bac_CMD_like_3"/>
    <property type="match status" value="1"/>
</dbReference>
<proteinExistence type="predicted"/>
<feature type="domain" description="Glycosyl hydrolase family 13 catalytic" evidence="3">
    <location>
        <begin position="129"/>
        <end position="523"/>
    </location>
</feature>
<dbReference type="Proteomes" id="UP000541425">
    <property type="component" value="Unassembled WGS sequence"/>
</dbReference>
<dbReference type="InterPro" id="IPR017853">
    <property type="entry name" value="GH"/>
</dbReference>
<dbReference type="EMBL" id="JACICA010000001">
    <property type="protein sequence ID" value="MBB3701640.1"/>
    <property type="molecule type" value="Genomic_DNA"/>
</dbReference>
<keyword evidence="1" id="KW-0378">Hydrolase</keyword>
<dbReference type="InterPro" id="IPR006047">
    <property type="entry name" value="GH13_cat_dom"/>
</dbReference>
<sequence>MMKTIRYILGAICCAVFPIAGICATVLDKVQPSFWWAGMNNPELQILLHGSQIGSSEVSLTSKDITLNRVVRPENANYLILYVNTATAAPQKFNIELKQNGKTTKVPYELKQRTMQSRQTWDAHDVVYLLMPDRFCDGNPRNNVVKGLLEQDCNPKNPDARHGGDIAGIRQHLDYFSDLGVTTLWMTPLLINDMPDFSYHGYAITDYYQIDPRYGSNEEYRDMVTAAHNKGLKVMQDMVFNHCGSKNFLFTDRPDDSWFNNKSRYVQTTYRTASVSDPHVSQSDMALAQDGWFVESMPDLNQRNPDVMNYLIQNSIFWIEYAGIDGIRQDTYPYADRQAMARWCKEIDAQYPGFNIVGETWINNNIGVSYWQKDSKLAGNDNSELPTVMDFPLMALLNQVCDQETNVWDSGMARIYDYLTQDVVFADPMRLMTFLENHDTDRFNSTSEKAQNFKRYRQALTLLLTLRGIPQLYYGTEVAMSGNKSKGDGTLRQDFPVRAFDAAKRTPLEQEYYDFTRRLLQWRKTSEAIGQGQLIHFPPRDGVYVYSRIHNGQVVTVLVNGMDEPREVDLTPFSQVLPATSAYDLIHDRKVMLDGKVHLDSRDEMILDFSHIQ</sequence>
<dbReference type="InterPro" id="IPR014756">
    <property type="entry name" value="Ig_E-set"/>
</dbReference>
<dbReference type="RefSeq" id="WP_183693476.1">
    <property type="nucleotide sequence ID" value="NZ_JACICA010000001.1"/>
</dbReference>
<dbReference type="Gene3D" id="3.20.20.80">
    <property type="entry name" value="Glycosidases"/>
    <property type="match status" value="1"/>
</dbReference>
<dbReference type="Gene3D" id="2.60.40.1180">
    <property type="entry name" value="Golgi alpha-mannosidase II"/>
    <property type="match status" value="1"/>
</dbReference>
<dbReference type="GO" id="GO:0005975">
    <property type="term" value="P:carbohydrate metabolic process"/>
    <property type="evidence" value="ECO:0007669"/>
    <property type="project" value="InterPro"/>
</dbReference>
<evidence type="ECO:0000259" key="3">
    <source>
        <dbReference type="SMART" id="SM00642"/>
    </source>
</evidence>
<dbReference type="PANTHER" id="PTHR10357:SF210">
    <property type="entry name" value="MALTODEXTRIN GLUCOSIDASE"/>
    <property type="match status" value="1"/>
</dbReference>
<dbReference type="Pfam" id="PF00128">
    <property type="entry name" value="Alpha-amylase"/>
    <property type="match status" value="1"/>
</dbReference>
<dbReference type="SMART" id="SM00642">
    <property type="entry name" value="Aamy"/>
    <property type="match status" value="1"/>
</dbReference>
<keyword evidence="2 4" id="KW-0326">Glycosidase</keyword>
<dbReference type="InterPro" id="IPR013783">
    <property type="entry name" value="Ig-like_fold"/>
</dbReference>
<dbReference type="PANTHER" id="PTHR10357">
    <property type="entry name" value="ALPHA-AMYLASE FAMILY MEMBER"/>
    <property type="match status" value="1"/>
</dbReference>
<organism evidence="4 5">
    <name type="scientific">Alloprevotella rava</name>
    <dbReference type="NCBI Taxonomy" id="671218"/>
    <lineage>
        <taxon>Bacteria</taxon>
        <taxon>Pseudomonadati</taxon>
        <taxon>Bacteroidota</taxon>
        <taxon>Bacteroidia</taxon>
        <taxon>Bacteroidales</taxon>
        <taxon>Prevotellaceae</taxon>
        <taxon>Alloprevotella</taxon>
    </lineage>
</organism>